<protein>
    <submittedName>
        <fullName evidence="1">Uncharacterized protein</fullName>
    </submittedName>
</protein>
<dbReference type="Proteomes" id="UP000807025">
    <property type="component" value="Unassembled WGS sequence"/>
</dbReference>
<sequence length="510" mass="56407">MIEMLPGLPYTHELKNGAVLTIACAHTLESLKEYGEVGDQAEALAEELRRLTFGRKADPLTGQPGCKPVYAALGLKHNDRSGTDISTPGFDGSYNLASTLGEGQGSGCFMLAVQTDMQEVRKQIGRILQILNLLWWIIFLQSVSKLEHDLIEFDVTDNNTFSFGGLFSGPTSVQMNTSSWGRIFSQSIGPQSTWHTDIHDAPTYWTMVVMMLRIPKGLLIVAKDSLFACTEGNHSGSDPGPFLLGRPGLYIRHGDITIIFLIFKGNDIHTGFPPGIGKAEWDTYLKELRRQYESTDEINRVVYVCYPSRAAIDRLASISVIPSQRFGNTVKKSPLQQTFATHGEHILGGIDALANRMGCELLFMFWNALKEANLSLKFDPNTILQHITYMDSHSLKKSLLPMPRGFHPVHDHERLTLWRVAKPKLPAAARNSSPSMFGASSLASPEAAATGSSPSEPTSRVLADAIIGWQEVDKKLHSQVCLKGTLDVVTFPFKSPFFEDTENSELLHNF</sequence>
<evidence type="ECO:0000313" key="2">
    <source>
        <dbReference type="Proteomes" id="UP000807025"/>
    </source>
</evidence>
<proteinExistence type="predicted"/>
<dbReference type="EMBL" id="MU154702">
    <property type="protein sequence ID" value="KAF9488667.1"/>
    <property type="molecule type" value="Genomic_DNA"/>
</dbReference>
<keyword evidence="2" id="KW-1185">Reference proteome</keyword>
<comment type="caution">
    <text evidence="1">The sequence shown here is derived from an EMBL/GenBank/DDBJ whole genome shotgun (WGS) entry which is preliminary data.</text>
</comment>
<reference evidence="1" key="1">
    <citation type="submission" date="2020-11" db="EMBL/GenBank/DDBJ databases">
        <authorList>
            <consortium name="DOE Joint Genome Institute"/>
            <person name="Ahrendt S."/>
            <person name="Riley R."/>
            <person name="Andreopoulos W."/>
            <person name="Labutti K."/>
            <person name="Pangilinan J."/>
            <person name="Ruiz-Duenas F.J."/>
            <person name="Barrasa J.M."/>
            <person name="Sanchez-Garcia M."/>
            <person name="Camarero S."/>
            <person name="Miyauchi S."/>
            <person name="Serrano A."/>
            <person name="Linde D."/>
            <person name="Babiker R."/>
            <person name="Drula E."/>
            <person name="Ayuso-Fernandez I."/>
            <person name="Pacheco R."/>
            <person name="Padilla G."/>
            <person name="Ferreira P."/>
            <person name="Barriuso J."/>
            <person name="Kellner H."/>
            <person name="Castanera R."/>
            <person name="Alfaro M."/>
            <person name="Ramirez L."/>
            <person name="Pisabarro A.G."/>
            <person name="Kuo A."/>
            <person name="Tritt A."/>
            <person name="Lipzen A."/>
            <person name="He G."/>
            <person name="Yan M."/>
            <person name="Ng V."/>
            <person name="Cullen D."/>
            <person name="Martin F."/>
            <person name="Rosso M.-N."/>
            <person name="Henrissat B."/>
            <person name="Hibbett D."/>
            <person name="Martinez A.T."/>
            <person name="Grigoriev I.V."/>
        </authorList>
    </citation>
    <scope>NUCLEOTIDE SEQUENCE</scope>
    <source>
        <strain evidence="1">ATCC 90797</strain>
    </source>
</reference>
<evidence type="ECO:0000313" key="1">
    <source>
        <dbReference type="EMBL" id="KAF9488667.1"/>
    </source>
</evidence>
<organism evidence="1 2">
    <name type="scientific">Pleurotus eryngii</name>
    <name type="common">Boletus of the steppes</name>
    <dbReference type="NCBI Taxonomy" id="5323"/>
    <lineage>
        <taxon>Eukaryota</taxon>
        <taxon>Fungi</taxon>
        <taxon>Dikarya</taxon>
        <taxon>Basidiomycota</taxon>
        <taxon>Agaricomycotina</taxon>
        <taxon>Agaricomycetes</taxon>
        <taxon>Agaricomycetidae</taxon>
        <taxon>Agaricales</taxon>
        <taxon>Pleurotineae</taxon>
        <taxon>Pleurotaceae</taxon>
        <taxon>Pleurotus</taxon>
    </lineage>
</organism>
<gene>
    <name evidence="1" type="ORF">BDN71DRAFT_1512826</name>
</gene>
<dbReference type="OrthoDB" id="3032681at2759"/>
<name>A0A9P5ZI24_PLEER</name>
<dbReference type="AlphaFoldDB" id="A0A9P5ZI24"/>
<accession>A0A9P5ZI24</accession>